<evidence type="ECO:0000256" key="1">
    <source>
        <dbReference type="ARBA" id="ARBA00012480"/>
    </source>
</evidence>
<dbReference type="PROSITE" id="PS50075">
    <property type="entry name" value="CARRIER"/>
    <property type="match status" value="1"/>
</dbReference>
<dbReference type="Gene3D" id="1.10.1200.10">
    <property type="entry name" value="ACP-like"/>
    <property type="match status" value="1"/>
</dbReference>
<keyword evidence="3" id="KW-1185">Reference proteome</keyword>
<dbReference type="OrthoDB" id="329835at2759"/>
<evidence type="ECO:0000259" key="2">
    <source>
        <dbReference type="PROSITE" id="PS50075"/>
    </source>
</evidence>
<feature type="domain" description="Carrier" evidence="2">
    <location>
        <begin position="1"/>
        <end position="75"/>
    </location>
</feature>
<dbReference type="AlphaFoldDB" id="A0A6J1QQZ7"/>
<dbReference type="RefSeq" id="XP_024884358.1">
    <property type="nucleotide sequence ID" value="XM_025028590.1"/>
</dbReference>
<gene>
    <name evidence="4" type="primary">LOC112462684</name>
</gene>
<sequence>LLYNFYFISNKIGLKNINAIPSNMPLAEMGMDSMMAVEIKQMLEREFDISLTVPDIRTLNFVKLRQMTITAEQGKIQDTNEIDPSNLGGFDVLIRKVKDSDFVPDILVELVTKEVVRGNIFLLPGIEGCLSVYKSIASGIKSSATCVQHGVLNIPDDSHSVMKSAAYLLPHILKKMKDERKFLIVGYSFGSLIAIELARLLEANNFSGRLILIDGAPDQIKLWTNQYLDCTSPEELQNTILLGLLEMYTTINKKTLALELNKCNTWDEKVKVFHAYFPKDLNVLTIENQKLIYFTVFNHFVAVQDYDISSLPRLKSSITLLKPTFPIAPFTEEDYGLHKVTEGKVQIHYVEGNHITMMDNDKIISAINEEWVEDNIIQYKEEKEEE</sequence>
<dbReference type="InterPro" id="IPR029058">
    <property type="entry name" value="AB_hydrolase_fold"/>
</dbReference>
<evidence type="ECO:0000313" key="3">
    <source>
        <dbReference type="Proteomes" id="UP000504618"/>
    </source>
</evidence>
<dbReference type="InterPro" id="IPR009081">
    <property type="entry name" value="PP-bd_ACP"/>
</dbReference>
<protein>
    <recommendedName>
        <fullName evidence="1">oleoyl-[acyl-carrier-protein] hydrolase</fullName>
        <ecNumber evidence="1">3.1.2.14</ecNumber>
    </recommendedName>
</protein>
<dbReference type="Proteomes" id="UP000504618">
    <property type="component" value="Unplaced"/>
</dbReference>
<dbReference type="GO" id="GO:0016297">
    <property type="term" value="F:fatty acyl-[ACP] hydrolase activity"/>
    <property type="evidence" value="ECO:0007669"/>
    <property type="project" value="UniProtKB-EC"/>
</dbReference>
<name>A0A6J1QQZ7_9HYME</name>
<feature type="non-terminal residue" evidence="4">
    <location>
        <position position="1"/>
    </location>
</feature>
<dbReference type="Gene3D" id="3.40.50.1820">
    <property type="entry name" value="alpha/beta hydrolase"/>
    <property type="match status" value="1"/>
</dbReference>
<proteinExistence type="predicted"/>
<dbReference type="InterPro" id="IPR036736">
    <property type="entry name" value="ACP-like_sf"/>
</dbReference>
<dbReference type="SUPFAM" id="SSF53474">
    <property type="entry name" value="alpha/beta-Hydrolases"/>
    <property type="match status" value="1"/>
</dbReference>
<reference evidence="4" key="1">
    <citation type="submission" date="2025-08" db="UniProtKB">
        <authorList>
            <consortium name="RefSeq"/>
        </authorList>
    </citation>
    <scope>IDENTIFICATION</scope>
    <source>
        <tissue evidence="4">Whole body</tissue>
    </source>
</reference>
<dbReference type="Pfam" id="PF00550">
    <property type="entry name" value="PP-binding"/>
    <property type="match status" value="1"/>
</dbReference>
<dbReference type="InterPro" id="IPR001031">
    <property type="entry name" value="Thioesterase"/>
</dbReference>
<dbReference type="EC" id="3.1.2.14" evidence="1"/>
<dbReference type="GeneID" id="112462684"/>
<evidence type="ECO:0000313" key="4">
    <source>
        <dbReference type="RefSeq" id="XP_024884358.1"/>
    </source>
</evidence>
<dbReference type="Pfam" id="PF00975">
    <property type="entry name" value="Thioesterase"/>
    <property type="match status" value="1"/>
</dbReference>
<dbReference type="SUPFAM" id="SSF47336">
    <property type="entry name" value="ACP-like"/>
    <property type="match status" value="1"/>
</dbReference>
<organism evidence="3 4">
    <name type="scientific">Temnothorax curvispinosus</name>
    <dbReference type="NCBI Taxonomy" id="300111"/>
    <lineage>
        <taxon>Eukaryota</taxon>
        <taxon>Metazoa</taxon>
        <taxon>Ecdysozoa</taxon>
        <taxon>Arthropoda</taxon>
        <taxon>Hexapoda</taxon>
        <taxon>Insecta</taxon>
        <taxon>Pterygota</taxon>
        <taxon>Neoptera</taxon>
        <taxon>Endopterygota</taxon>
        <taxon>Hymenoptera</taxon>
        <taxon>Apocrita</taxon>
        <taxon>Aculeata</taxon>
        <taxon>Formicoidea</taxon>
        <taxon>Formicidae</taxon>
        <taxon>Myrmicinae</taxon>
        <taxon>Temnothorax</taxon>
    </lineage>
</organism>
<accession>A0A6J1QQZ7</accession>